<proteinExistence type="predicted"/>
<keyword evidence="9" id="KW-1185">Reference proteome</keyword>
<dbReference type="Gene3D" id="3.30.60.90">
    <property type="match status" value="1"/>
</dbReference>
<dbReference type="InterPro" id="IPR002110">
    <property type="entry name" value="Ankyrin_rpt"/>
</dbReference>
<evidence type="ECO:0000256" key="4">
    <source>
        <dbReference type="ARBA" id="ARBA00022833"/>
    </source>
</evidence>
<dbReference type="Proteomes" id="UP000294003">
    <property type="component" value="Unassembled WGS sequence"/>
</dbReference>
<evidence type="ECO:0000313" key="9">
    <source>
        <dbReference type="Proteomes" id="UP000294003"/>
    </source>
</evidence>
<dbReference type="SUPFAM" id="SSF57850">
    <property type="entry name" value="RING/U-box"/>
    <property type="match status" value="1"/>
</dbReference>
<reference evidence="8 9" key="1">
    <citation type="submission" date="2018-06" db="EMBL/GenBank/DDBJ databases">
        <title>Complete Genomes of Monosporascus.</title>
        <authorList>
            <person name="Robinson A.J."/>
            <person name="Natvig D.O."/>
        </authorList>
    </citation>
    <scope>NUCLEOTIDE SEQUENCE [LARGE SCALE GENOMIC DNA]</scope>
    <source>
        <strain evidence="8 9">CBS 609.92</strain>
    </source>
</reference>
<dbReference type="Gene3D" id="1.25.40.20">
    <property type="entry name" value="Ankyrin repeat-containing domain"/>
    <property type="match status" value="2"/>
</dbReference>
<name>A0ABY0H2Y8_9PEZI</name>
<keyword evidence="5 6" id="KW-0040">ANK repeat</keyword>
<feature type="repeat" description="ANK" evidence="6">
    <location>
        <begin position="1"/>
        <end position="28"/>
    </location>
</feature>
<dbReference type="CDD" id="cd02249">
    <property type="entry name" value="ZZ"/>
    <property type="match status" value="1"/>
</dbReference>
<comment type="caution">
    <text evidence="8">The sequence shown here is derived from an EMBL/GenBank/DDBJ whole genome shotgun (WGS) entry which is preliminary data.</text>
</comment>
<evidence type="ECO:0000256" key="7">
    <source>
        <dbReference type="SAM" id="MobiDB-lite"/>
    </source>
</evidence>
<dbReference type="PANTHER" id="PTHR24198:SF188">
    <property type="entry name" value="ANKYRIN REPEAT DOMAIN 55"/>
    <property type="match status" value="1"/>
</dbReference>
<evidence type="ECO:0000256" key="6">
    <source>
        <dbReference type="PROSITE-ProRule" id="PRU00023"/>
    </source>
</evidence>
<protein>
    <recommendedName>
        <fullName evidence="10">ZZ-type domain-containing protein</fullName>
    </recommendedName>
</protein>
<dbReference type="SUPFAM" id="SSF48403">
    <property type="entry name" value="Ankyrin repeat"/>
    <property type="match status" value="1"/>
</dbReference>
<dbReference type="PRINTS" id="PR01415">
    <property type="entry name" value="ANKYRIN"/>
</dbReference>
<evidence type="ECO:0000256" key="1">
    <source>
        <dbReference type="ARBA" id="ARBA00022723"/>
    </source>
</evidence>
<dbReference type="EMBL" id="QJNS01000187">
    <property type="protein sequence ID" value="RYO83467.1"/>
    <property type="molecule type" value="Genomic_DNA"/>
</dbReference>
<organism evidence="8 9">
    <name type="scientific">Monosporascus cannonballus</name>
    <dbReference type="NCBI Taxonomy" id="155416"/>
    <lineage>
        <taxon>Eukaryota</taxon>
        <taxon>Fungi</taxon>
        <taxon>Dikarya</taxon>
        <taxon>Ascomycota</taxon>
        <taxon>Pezizomycotina</taxon>
        <taxon>Sordariomycetes</taxon>
        <taxon>Xylariomycetidae</taxon>
        <taxon>Xylariales</taxon>
        <taxon>Xylariales incertae sedis</taxon>
        <taxon>Monosporascus</taxon>
    </lineage>
</organism>
<feature type="compositionally biased region" description="Low complexity" evidence="7">
    <location>
        <begin position="434"/>
        <end position="453"/>
    </location>
</feature>
<dbReference type="InterPro" id="IPR036770">
    <property type="entry name" value="Ankyrin_rpt-contain_sf"/>
</dbReference>
<evidence type="ECO:0000256" key="2">
    <source>
        <dbReference type="ARBA" id="ARBA00022737"/>
    </source>
</evidence>
<evidence type="ECO:0000313" key="8">
    <source>
        <dbReference type="EMBL" id="RYO83467.1"/>
    </source>
</evidence>
<sequence length="464" mass="49126">MEEAVAYGRSDIIRVLAEGGADINRRFSGGRTLTHIGLDGMGLGALLGFRPILDVKSDNGSAPLHEIEESTPIGNVKLLVRAGSDINLTNSLNKTPLTLALSRKHREAARYYLSKKADIDIVSSAYGGPLHNACHAGLVDLVKEFIAAGAVVNLAVPGIADTPLSSIFVGGADIKGSGGLFGTVAGAVAWGGESVHLAMLVSKGASLLPGDSMGRQPLHLAAVRGKRDMLSLILDAGGEATAKDSSERNAVSWAAQGGKIDILSDLLQLSGAGAINEPDADGWTPLCWAARGVGTSFKSAGGGQYEMIKELLDRGADRSVKSRVQGKEYTPAGIARYHGCGNDVMELLTPDKGVGQPPNGDGMPSFANNERLRDADIYCDFCLFDCYGFTYSCKTCIDFDFCYKCYNSKHRIHWPGHEFEKHGPEFIVDTVAPRSRSSSPAPSSSEITSTSASDSDDESEDEEI</sequence>
<dbReference type="PROSITE" id="PS50297">
    <property type="entry name" value="ANK_REP_REGION"/>
    <property type="match status" value="1"/>
</dbReference>
<dbReference type="PROSITE" id="PS50088">
    <property type="entry name" value="ANK_REPEAT"/>
    <property type="match status" value="3"/>
</dbReference>
<dbReference type="InterPro" id="IPR043145">
    <property type="entry name" value="Znf_ZZ_sf"/>
</dbReference>
<evidence type="ECO:0000256" key="3">
    <source>
        <dbReference type="ARBA" id="ARBA00022771"/>
    </source>
</evidence>
<feature type="compositionally biased region" description="Acidic residues" evidence="7">
    <location>
        <begin position="454"/>
        <end position="464"/>
    </location>
</feature>
<keyword evidence="3" id="KW-0863">Zinc-finger</keyword>
<feature type="repeat" description="ANK" evidence="6">
    <location>
        <begin position="213"/>
        <end position="245"/>
    </location>
</feature>
<evidence type="ECO:0000256" key="5">
    <source>
        <dbReference type="ARBA" id="ARBA00023043"/>
    </source>
</evidence>
<feature type="region of interest" description="Disordered" evidence="7">
    <location>
        <begin position="430"/>
        <end position="464"/>
    </location>
</feature>
<keyword evidence="4" id="KW-0862">Zinc</keyword>
<keyword evidence="1" id="KW-0479">Metal-binding</keyword>
<evidence type="ECO:0008006" key="10">
    <source>
        <dbReference type="Google" id="ProtNLM"/>
    </source>
</evidence>
<keyword evidence="2" id="KW-0677">Repeat</keyword>
<gene>
    <name evidence="8" type="ORF">DL762_006110</name>
</gene>
<feature type="repeat" description="ANK" evidence="6">
    <location>
        <begin position="59"/>
        <end position="91"/>
    </location>
</feature>
<accession>A0ABY0H2Y8</accession>
<dbReference type="PANTHER" id="PTHR24198">
    <property type="entry name" value="ANKYRIN REPEAT AND PROTEIN KINASE DOMAIN-CONTAINING PROTEIN"/>
    <property type="match status" value="1"/>
</dbReference>
<dbReference type="SMART" id="SM00248">
    <property type="entry name" value="ANK"/>
    <property type="match status" value="6"/>
</dbReference>
<dbReference type="Pfam" id="PF12796">
    <property type="entry name" value="Ank_2"/>
    <property type="match status" value="2"/>
</dbReference>